<accession>A0A0E9WS46</accession>
<sequence length="77" mass="8610">MLGTGVSNVLDLQCTLLNWIPQLHRMIKKPYLSLLTQLPGTCKSGCRHGLRSSSLHSSGSRLLSDHPYSTFPYTFFT</sequence>
<reference evidence="1" key="1">
    <citation type="submission" date="2014-11" db="EMBL/GenBank/DDBJ databases">
        <authorList>
            <person name="Amaro Gonzalez C."/>
        </authorList>
    </citation>
    <scope>NUCLEOTIDE SEQUENCE</scope>
</reference>
<name>A0A0E9WS46_ANGAN</name>
<reference evidence="1" key="2">
    <citation type="journal article" date="2015" name="Fish Shellfish Immunol.">
        <title>Early steps in the European eel (Anguilla anguilla)-Vibrio vulnificus interaction in the gills: Role of the RtxA13 toxin.</title>
        <authorList>
            <person name="Callol A."/>
            <person name="Pajuelo D."/>
            <person name="Ebbesson L."/>
            <person name="Teles M."/>
            <person name="MacKenzie S."/>
            <person name="Amaro C."/>
        </authorList>
    </citation>
    <scope>NUCLEOTIDE SEQUENCE</scope>
</reference>
<evidence type="ECO:0000313" key="1">
    <source>
        <dbReference type="EMBL" id="JAH93116.1"/>
    </source>
</evidence>
<organism evidence="1">
    <name type="scientific">Anguilla anguilla</name>
    <name type="common">European freshwater eel</name>
    <name type="synonym">Muraena anguilla</name>
    <dbReference type="NCBI Taxonomy" id="7936"/>
    <lineage>
        <taxon>Eukaryota</taxon>
        <taxon>Metazoa</taxon>
        <taxon>Chordata</taxon>
        <taxon>Craniata</taxon>
        <taxon>Vertebrata</taxon>
        <taxon>Euteleostomi</taxon>
        <taxon>Actinopterygii</taxon>
        <taxon>Neopterygii</taxon>
        <taxon>Teleostei</taxon>
        <taxon>Anguilliformes</taxon>
        <taxon>Anguillidae</taxon>
        <taxon>Anguilla</taxon>
    </lineage>
</organism>
<protein>
    <submittedName>
        <fullName evidence="1">Uncharacterized protein</fullName>
    </submittedName>
</protein>
<proteinExistence type="predicted"/>
<dbReference type="EMBL" id="GBXM01015461">
    <property type="protein sequence ID" value="JAH93116.1"/>
    <property type="molecule type" value="Transcribed_RNA"/>
</dbReference>
<dbReference type="AlphaFoldDB" id="A0A0E9WS46"/>